<feature type="compositionally biased region" description="Basic residues" evidence="6">
    <location>
        <begin position="605"/>
        <end position="615"/>
    </location>
</feature>
<dbReference type="GO" id="GO:0005524">
    <property type="term" value="F:ATP binding"/>
    <property type="evidence" value="ECO:0007669"/>
    <property type="project" value="UniProtKB-UniRule"/>
</dbReference>
<dbReference type="InterPro" id="IPR011009">
    <property type="entry name" value="Kinase-like_dom_sf"/>
</dbReference>
<feature type="domain" description="Protein kinase" evidence="7">
    <location>
        <begin position="30"/>
        <end position="439"/>
    </location>
</feature>
<comment type="caution">
    <text evidence="8">The sequence shown here is derived from an EMBL/GenBank/DDBJ whole genome shotgun (WGS) entry which is preliminary data.</text>
</comment>
<sequence>MDHGPRVIKHPRDPEVFIVDGQPWKVGLRYEILSFLGTGSFSTVCLALDKKLNEKVALKRIPCVLSSPDQARRTLRELCIMRRLHHPCIVALRDAFMKPSSSGPLKLVRGELVPRDIDLYICMEHCQHGDLFHFRGQLEAAEVQQLLWQMLHAIKYLHDTGVWHRDIKTSNVLLTTEDGRRIVKVADFGSARSATQGGYPEAEQRPPAATSMTPTDPALEPDSPSKSRVHDMHPDDFVQGKNRGRPDDWNHVRTSDLCLQVGNTPGRQASGIQAPLTRTVATPCYRAPEVVMSEGGYNSALDMWSLGCIFGELLQRVPLVGSATTPQLTIAPLFAIHGLPKTPQEGESFLHGSSVHSTTRIELQALFDVIGTPAWADLRGIQNPLWRQYLQRLPGKAPRLPRHVRGLGEEAAMDLLLRLLAFDPQRRCTAEEALLHEYLADLESQEALLEEDEETVMEDAVEPLEASAKTPEPQSQEEASAAAVGAQAIRPKRSVSQLRSKFDTAVEAHAARQARATREIEQLQRISNGSWEAGASMMVDGEQDGRHGFRHYYQEADPARALAMLEEEMQQIGQQEGQAACMSELQGLLERECQAQASSSVAGLGHHRTFGRKRGHSPDGSHHGSGSGFGWASRASSLSNLPGLQEDKGSQGWMDPQEYGKERLAFVADTWKANLDPAQYLTPGRHHQWTQASGLGPKGGPSWGVACLPPGTDPAMQEAIRQQQLR</sequence>
<keyword evidence="9" id="KW-1185">Reference proteome</keyword>
<dbReference type="PANTHER" id="PTHR24055">
    <property type="entry name" value="MITOGEN-ACTIVATED PROTEIN KINASE"/>
    <property type="match status" value="1"/>
</dbReference>
<feature type="region of interest" description="Disordered" evidence="6">
    <location>
        <begin position="464"/>
        <end position="487"/>
    </location>
</feature>
<dbReference type="InterPro" id="IPR017441">
    <property type="entry name" value="Protein_kinase_ATP_BS"/>
</dbReference>
<dbReference type="Gene3D" id="1.10.510.10">
    <property type="entry name" value="Transferase(Phosphotransferase) domain 1"/>
    <property type="match status" value="1"/>
</dbReference>
<dbReference type="GO" id="GO:0004672">
    <property type="term" value="F:protein kinase activity"/>
    <property type="evidence" value="ECO:0007669"/>
    <property type="project" value="InterPro"/>
</dbReference>
<accession>A0AAW1QTE0</accession>
<feature type="region of interest" description="Disordered" evidence="6">
    <location>
        <begin position="192"/>
        <end position="249"/>
    </location>
</feature>
<gene>
    <name evidence="8" type="ORF">WJX74_002442</name>
</gene>
<protein>
    <recommendedName>
        <fullName evidence="7">Protein kinase domain-containing protein</fullName>
    </recommendedName>
</protein>
<dbReference type="AlphaFoldDB" id="A0AAW1QTE0"/>
<evidence type="ECO:0000256" key="4">
    <source>
        <dbReference type="ARBA" id="ARBA00022840"/>
    </source>
</evidence>
<dbReference type="PROSITE" id="PS50011">
    <property type="entry name" value="PROTEIN_KINASE_DOM"/>
    <property type="match status" value="1"/>
</dbReference>
<dbReference type="EMBL" id="JALJOS010000028">
    <property type="protein sequence ID" value="KAK9824731.1"/>
    <property type="molecule type" value="Genomic_DNA"/>
</dbReference>
<reference evidence="8 9" key="1">
    <citation type="journal article" date="2024" name="Nat. Commun.">
        <title>Phylogenomics reveals the evolutionary origins of lichenization in chlorophyte algae.</title>
        <authorList>
            <person name="Puginier C."/>
            <person name="Libourel C."/>
            <person name="Otte J."/>
            <person name="Skaloud P."/>
            <person name="Haon M."/>
            <person name="Grisel S."/>
            <person name="Petersen M."/>
            <person name="Berrin J.G."/>
            <person name="Delaux P.M."/>
            <person name="Dal Grande F."/>
            <person name="Keller J."/>
        </authorList>
    </citation>
    <scope>NUCLEOTIDE SEQUENCE [LARGE SCALE GENOMIC DNA]</scope>
    <source>
        <strain evidence="8 9">SAG 2145</strain>
    </source>
</reference>
<dbReference type="Proteomes" id="UP001438707">
    <property type="component" value="Unassembled WGS sequence"/>
</dbReference>
<keyword evidence="2 5" id="KW-0547">Nucleotide-binding</keyword>
<feature type="region of interest" description="Disordered" evidence="6">
    <location>
        <begin position="600"/>
        <end position="634"/>
    </location>
</feature>
<dbReference type="InterPro" id="IPR000719">
    <property type="entry name" value="Prot_kinase_dom"/>
</dbReference>
<evidence type="ECO:0000256" key="2">
    <source>
        <dbReference type="ARBA" id="ARBA00022741"/>
    </source>
</evidence>
<proteinExistence type="predicted"/>
<keyword evidence="3" id="KW-0418">Kinase</keyword>
<feature type="binding site" evidence="5">
    <location>
        <position position="59"/>
    </location>
    <ligand>
        <name>ATP</name>
        <dbReference type="ChEBI" id="CHEBI:30616"/>
    </ligand>
</feature>
<dbReference type="Gene3D" id="3.30.200.20">
    <property type="entry name" value="Phosphorylase Kinase, domain 1"/>
    <property type="match status" value="1"/>
</dbReference>
<dbReference type="SUPFAM" id="SSF56112">
    <property type="entry name" value="Protein kinase-like (PK-like)"/>
    <property type="match status" value="1"/>
</dbReference>
<evidence type="ECO:0000256" key="1">
    <source>
        <dbReference type="ARBA" id="ARBA00022679"/>
    </source>
</evidence>
<organism evidence="8 9">
    <name type="scientific">Apatococcus lobatus</name>
    <dbReference type="NCBI Taxonomy" id="904363"/>
    <lineage>
        <taxon>Eukaryota</taxon>
        <taxon>Viridiplantae</taxon>
        <taxon>Chlorophyta</taxon>
        <taxon>core chlorophytes</taxon>
        <taxon>Trebouxiophyceae</taxon>
        <taxon>Chlorellales</taxon>
        <taxon>Chlorellaceae</taxon>
        <taxon>Apatococcus</taxon>
    </lineage>
</organism>
<keyword evidence="1" id="KW-0808">Transferase</keyword>
<dbReference type="PROSITE" id="PS00107">
    <property type="entry name" value="PROTEIN_KINASE_ATP"/>
    <property type="match status" value="1"/>
</dbReference>
<evidence type="ECO:0000313" key="9">
    <source>
        <dbReference type="Proteomes" id="UP001438707"/>
    </source>
</evidence>
<evidence type="ECO:0000259" key="7">
    <source>
        <dbReference type="PROSITE" id="PS50011"/>
    </source>
</evidence>
<evidence type="ECO:0000256" key="3">
    <source>
        <dbReference type="ARBA" id="ARBA00022777"/>
    </source>
</evidence>
<feature type="compositionally biased region" description="Basic and acidic residues" evidence="6">
    <location>
        <begin position="223"/>
        <end position="249"/>
    </location>
</feature>
<feature type="compositionally biased region" description="Low complexity" evidence="6">
    <location>
        <begin position="471"/>
        <end position="487"/>
    </location>
</feature>
<evidence type="ECO:0000256" key="6">
    <source>
        <dbReference type="SAM" id="MobiDB-lite"/>
    </source>
</evidence>
<dbReference type="SMART" id="SM00220">
    <property type="entry name" value="S_TKc"/>
    <property type="match status" value="1"/>
</dbReference>
<dbReference type="Pfam" id="PF00069">
    <property type="entry name" value="Pkinase"/>
    <property type="match status" value="2"/>
</dbReference>
<dbReference type="PROSITE" id="PS00108">
    <property type="entry name" value="PROTEIN_KINASE_ST"/>
    <property type="match status" value="1"/>
</dbReference>
<keyword evidence="4 5" id="KW-0067">ATP-binding</keyword>
<name>A0AAW1QTE0_9CHLO</name>
<dbReference type="InterPro" id="IPR050117">
    <property type="entry name" value="MAPK"/>
</dbReference>
<dbReference type="InterPro" id="IPR008271">
    <property type="entry name" value="Ser/Thr_kinase_AS"/>
</dbReference>
<evidence type="ECO:0000256" key="5">
    <source>
        <dbReference type="PROSITE-ProRule" id="PRU10141"/>
    </source>
</evidence>
<evidence type="ECO:0000313" key="8">
    <source>
        <dbReference type="EMBL" id="KAK9824731.1"/>
    </source>
</evidence>